<evidence type="ECO:0000313" key="3">
    <source>
        <dbReference type="Proteomes" id="UP000003900"/>
    </source>
</evidence>
<accession>H3SEB2</accession>
<name>H3SEB2_9BACL</name>
<keyword evidence="3" id="KW-1185">Reference proteome</keyword>
<dbReference type="AlphaFoldDB" id="H3SEB2"/>
<gene>
    <name evidence="2" type="ORF">PDENDC454_09315</name>
</gene>
<feature type="signal peptide" evidence="1">
    <location>
        <begin position="1"/>
        <end position="27"/>
    </location>
</feature>
<dbReference type="RefSeq" id="WP_006676374.1">
    <property type="nucleotide sequence ID" value="NZ_AHKH01000018.1"/>
</dbReference>
<feature type="chain" id="PRO_5038978840" description="PepSY domain-containing protein" evidence="1">
    <location>
        <begin position="28"/>
        <end position="248"/>
    </location>
</feature>
<proteinExistence type="predicted"/>
<organism evidence="2 3">
    <name type="scientific">Paenibacillus dendritiformis C454</name>
    <dbReference type="NCBI Taxonomy" id="1131935"/>
    <lineage>
        <taxon>Bacteria</taxon>
        <taxon>Bacillati</taxon>
        <taxon>Bacillota</taxon>
        <taxon>Bacilli</taxon>
        <taxon>Bacillales</taxon>
        <taxon>Paenibacillaceae</taxon>
        <taxon>Paenibacillus</taxon>
    </lineage>
</organism>
<dbReference type="PATRIC" id="fig|1131935.3.peg.1912"/>
<protein>
    <recommendedName>
        <fullName evidence="4">PepSY domain-containing protein</fullName>
    </recommendedName>
</protein>
<comment type="caution">
    <text evidence="2">The sequence shown here is derived from an EMBL/GenBank/DDBJ whole genome shotgun (WGS) entry which is preliminary data.</text>
</comment>
<evidence type="ECO:0000313" key="2">
    <source>
        <dbReference type="EMBL" id="EHQ62623.1"/>
    </source>
</evidence>
<dbReference type="OrthoDB" id="9902629at2"/>
<reference evidence="2 3" key="1">
    <citation type="journal article" date="2012" name="J. Bacteriol.">
        <title>Genome Sequence of the Pattern-Forming Social Bacterium Paenibacillus dendritiformis C454 Chiral Morphotype.</title>
        <authorList>
            <person name="Sirota-Madi A."/>
            <person name="Olender T."/>
            <person name="Helman Y."/>
            <person name="Brainis I."/>
            <person name="Finkelshtein A."/>
            <person name="Roth D."/>
            <person name="Hagai E."/>
            <person name="Leshkowitz D."/>
            <person name="Brodsky L."/>
            <person name="Galatenko V."/>
            <person name="Nikolaev V."/>
            <person name="Gutnick D.L."/>
            <person name="Lancet D."/>
            <person name="Ben-Jacob E."/>
        </authorList>
    </citation>
    <scope>NUCLEOTIDE SEQUENCE [LARGE SCALE GENOMIC DNA]</scope>
    <source>
        <strain evidence="2 3">C454</strain>
    </source>
</reference>
<keyword evidence="1" id="KW-0732">Signal</keyword>
<dbReference type="Proteomes" id="UP000003900">
    <property type="component" value="Unassembled WGS sequence"/>
</dbReference>
<dbReference type="EMBL" id="AHKH01000018">
    <property type="protein sequence ID" value="EHQ62623.1"/>
    <property type="molecule type" value="Genomic_DNA"/>
</dbReference>
<sequence>MASYQKMSAVLAVLCMLVMVSPAGQYADLVTPAAAEQRDGDVQIKLEQLDKEILRKLDSVYQELSGSPNTRMSWESVSEGPNGLYLLTDKEGNQAQVKQETGEVSMAVLYLKAEQVGEALRSAAAKAVKEIEPAWNGAFAQVQRTYHKDREVFTTLSGDSLSVTLDGGNVSGINFTCTYANMPQAVKEGAERLLQVLGNKSFSIQKAVMYSSQNKLEWRLEAKNNSNKKSILILLNAVTGEVDGYHQF</sequence>
<evidence type="ECO:0008006" key="4">
    <source>
        <dbReference type="Google" id="ProtNLM"/>
    </source>
</evidence>
<evidence type="ECO:0000256" key="1">
    <source>
        <dbReference type="SAM" id="SignalP"/>
    </source>
</evidence>